<reference evidence="3 4" key="1">
    <citation type="submission" date="2021-05" db="EMBL/GenBank/DDBJ databases">
        <title>A Polyphasic approach of four new species of the genus Ohtaekwangia: Ohtaekwangia histidinii sp. nov., Ohtaekwangia cretensis sp. nov., Ohtaekwangia indiensis sp. nov., Ohtaekwangia reichenbachii sp. nov. from diverse environment.</title>
        <authorList>
            <person name="Octaviana S."/>
        </authorList>
    </citation>
    <scope>NUCLEOTIDE SEQUENCE [LARGE SCALE GENOMIC DNA]</scope>
    <source>
        <strain evidence="3 4">PWU20</strain>
    </source>
</reference>
<dbReference type="EMBL" id="JAHESD010000011">
    <property type="protein sequence ID" value="MBT1703112.1"/>
    <property type="molecule type" value="Genomic_DNA"/>
</dbReference>
<dbReference type="CDD" id="cd06223">
    <property type="entry name" value="PRTases_typeI"/>
    <property type="match status" value="1"/>
</dbReference>
<organism evidence="3 4">
    <name type="scientific">Chryseosolibacter indicus</name>
    <dbReference type="NCBI Taxonomy" id="2782351"/>
    <lineage>
        <taxon>Bacteria</taxon>
        <taxon>Pseudomonadati</taxon>
        <taxon>Bacteroidota</taxon>
        <taxon>Cytophagia</taxon>
        <taxon>Cytophagales</taxon>
        <taxon>Chryseotaleaceae</taxon>
        <taxon>Chryseosolibacter</taxon>
    </lineage>
</organism>
<evidence type="ECO:0000313" key="3">
    <source>
        <dbReference type="EMBL" id="MBT1703112.1"/>
    </source>
</evidence>
<dbReference type="PANTHER" id="PTHR47505:SF1">
    <property type="entry name" value="DNA UTILIZATION PROTEIN YHGH"/>
    <property type="match status" value="1"/>
</dbReference>
<protein>
    <submittedName>
        <fullName evidence="3">ComF family protein</fullName>
    </submittedName>
</protein>
<name>A0ABS5VNU4_9BACT</name>
<dbReference type="Proteomes" id="UP000772618">
    <property type="component" value="Unassembled WGS sequence"/>
</dbReference>
<dbReference type="InterPro" id="IPR029057">
    <property type="entry name" value="PRTase-like"/>
</dbReference>
<feature type="domain" description="Phosphoribosyltransferase" evidence="2">
    <location>
        <begin position="168"/>
        <end position="232"/>
    </location>
</feature>
<dbReference type="PANTHER" id="PTHR47505">
    <property type="entry name" value="DNA UTILIZATION PROTEIN YHGH"/>
    <property type="match status" value="1"/>
</dbReference>
<keyword evidence="4" id="KW-1185">Reference proteome</keyword>
<comment type="similarity">
    <text evidence="1">Belongs to the ComF/GntX family.</text>
</comment>
<evidence type="ECO:0000313" key="4">
    <source>
        <dbReference type="Proteomes" id="UP000772618"/>
    </source>
</evidence>
<dbReference type="InterPro" id="IPR051910">
    <property type="entry name" value="ComF/GntX_DNA_util-trans"/>
</dbReference>
<accession>A0ABS5VNU4</accession>
<evidence type="ECO:0000256" key="1">
    <source>
        <dbReference type="ARBA" id="ARBA00008007"/>
    </source>
</evidence>
<evidence type="ECO:0000259" key="2">
    <source>
        <dbReference type="Pfam" id="PF00156"/>
    </source>
</evidence>
<comment type="caution">
    <text evidence="3">The sequence shown here is derived from an EMBL/GenBank/DDBJ whole genome shotgun (WGS) entry which is preliminary data.</text>
</comment>
<sequence>MTKTFAAEILGDFVSLFFPHYCVSCHNALVKGEDFICTKCILDLPRSNYHLDRENPFFVKLSGRLSVLYVMSFFKFVKGGKVQRVLHSLKYKNKPEFGRMLGRVYGNELMNNGFKDKFDLIVPIPLHRSRFKQRGYNQSEEFGIGLAEVLQIPCRDEFLVRTTQTETQTRRSKLKRWQNVKSVFEVTQAEAISGKRILLIDDVVTTGATLEAAGQALIKANCKELSIACIAATQ</sequence>
<proteinExistence type="inferred from homology"/>
<dbReference type="Pfam" id="PF00156">
    <property type="entry name" value="Pribosyltran"/>
    <property type="match status" value="1"/>
</dbReference>
<dbReference type="RefSeq" id="WP_254153073.1">
    <property type="nucleotide sequence ID" value="NZ_JAHESD010000011.1"/>
</dbReference>
<dbReference type="InterPro" id="IPR000836">
    <property type="entry name" value="PRTase_dom"/>
</dbReference>
<gene>
    <name evidence="3" type="ORF">KK060_07465</name>
</gene>
<dbReference type="SUPFAM" id="SSF53271">
    <property type="entry name" value="PRTase-like"/>
    <property type="match status" value="1"/>
</dbReference>
<dbReference type="Gene3D" id="3.40.50.2020">
    <property type="match status" value="1"/>
</dbReference>